<dbReference type="GO" id="GO:0005737">
    <property type="term" value="C:cytoplasm"/>
    <property type="evidence" value="ECO:0007669"/>
    <property type="project" value="TreeGrafter"/>
</dbReference>
<keyword evidence="1 2" id="KW-0732">Signal</keyword>
<dbReference type="RefSeq" id="WP_078054824.1">
    <property type="nucleotide sequence ID" value="NZ_JADPGM010000002.1"/>
</dbReference>
<dbReference type="InterPro" id="IPR032812">
    <property type="entry name" value="SbsA_Ig"/>
</dbReference>
<evidence type="ECO:0000259" key="3">
    <source>
        <dbReference type="Pfam" id="PF01841"/>
    </source>
</evidence>
<dbReference type="Proteomes" id="UP000190256">
    <property type="component" value="Unassembled WGS sequence"/>
</dbReference>
<evidence type="ECO:0000259" key="5">
    <source>
        <dbReference type="Pfam" id="PF16472"/>
    </source>
</evidence>
<dbReference type="STRING" id="1962263.BS637_04615"/>
<dbReference type="SUPFAM" id="SSF63825">
    <property type="entry name" value="YWTD domain"/>
    <property type="match status" value="1"/>
</dbReference>
<gene>
    <name evidence="6" type="ORF">BS638_13765</name>
</gene>
<dbReference type="InterPro" id="IPR052557">
    <property type="entry name" value="CAP/Cytokinesis_protein"/>
</dbReference>
<dbReference type="PANTHER" id="PTHR46333:SF2">
    <property type="entry name" value="CYTOKINESIS PROTEIN 3"/>
    <property type="match status" value="1"/>
</dbReference>
<dbReference type="EMBL" id="MRAE01000074">
    <property type="protein sequence ID" value="OOO62855.1"/>
    <property type="molecule type" value="Genomic_DNA"/>
</dbReference>
<evidence type="ECO:0000256" key="1">
    <source>
        <dbReference type="ARBA" id="ARBA00022729"/>
    </source>
</evidence>
<evidence type="ECO:0000313" key="7">
    <source>
        <dbReference type="Proteomes" id="UP000190256"/>
    </source>
</evidence>
<protein>
    <submittedName>
        <fullName evidence="6">DUF5050 domain-containing protein</fullName>
    </submittedName>
</protein>
<dbReference type="Gene3D" id="2.60.40.1220">
    <property type="match status" value="1"/>
</dbReference>
<dbReference type="AlphaFoldDB" id="A0A1S9HXX9"/>
<evidence type="ECO:0000256" key="2">
    <source>
        <dbReference type="SAM" id="SignalP"/>
    </source>
</evidence>
<feature type="chain" id="PRO_5012006713" evidence="2">
    <location>
        <begin position="25"/>
        <end position="504"/>
    </location>
</feature>
<accession>A0A1S9HXX9</accession>
<dbReference type="Pfam" id="PF01841">
    <property type="entry name" value="Transglut_core"/>
    <property type="match status" value="1"/>
</dbReference>
<feature type="domain" description="Transglutaminase-like" evidence="3">
    <location>
        <begin position="134"/>
        <end position="230"/>
    </location>
</feature>
<feature type="signal peptide" evidence="2">
    <location>
        <begin position="1"/>
        <end position="24"/>
    </location>
</feature>
<feature type="domain" description="Prolow-density lipoprotein receptor-related protein 1-like beta-propeller" evidence="5">
    <location>
        <begin position="283"/>
        <end position="401"/>
    </location>
</feature>
<sequence length="504" mass="58792">MKKVRGILYLIIFIFSLNVSNVLAADNIKKYPAPDVEKRYYSTPAKYNQHIYDAILNGLINLQGTVDTSAYSKNSDEVFNVLEKVLDDHPEIFYFDYENCFFYSNGVLQLGYRGNKETINIMKQQLNNKVQSIINSVITQDMSELEKEMAIHDYIVLNTKYDEESSEDNISSELIFTSYGCLVNNLAVCDGYAKAMQLLLNKVGVHTIRVTGESNGIGHAWNIVKINGKNYQVDVTWDDPVPDSGYLRYNYFNMTDEDMAKDHNWVKSDFPVCNDNSFKYLHKANYVVKDLDYIYYSNEEDDYKLYKMKIDGSNNEMLTEDRAINLVYYNDYIYFSNYSDNGTLYKVKSDGTELEQILDNHVENLHLSDGYLTYYNEDLCKDDKIKLEQIIYEVENKEKFNEIFSSYKIWGEHKEVPRNKTWNIKFNRAVNTESLKDNIYVMDSSFNKIEDININVTNEGKNITITKKDLYKRGGLYYLVISKPIKDVKGKEIKEPVVMKFKVY</sequence>
<dbReference type="Pfam" id="PF16472">
    <property type="entry name" value="DUF5050"/>
    <property type="match status" value="1"/>
</dbReference>
<dbReference type="Gene3D" id="3.10.620.30">
    <property type="match status" value="1"/>
</dbReference>
<comment type="caution">
    <text evidence="6">The sequence shown here is derived from an EMBL/GenBank/DDBJ whole genome shotgun (WGS) entry which is preliminary data.</text>
</comment>
<dbReference type="PANTHER" id="PTHR46333">
    <property type="entry name" value="CYTOKINESIS PROTEIN 3"/>
    <property type="match status" value="1"/>
</dbReference>
<dbReference type="OrthoDB" id="9788327at2"/>
<dbReference type="SUPFAM" id="SSF54001">
    <property type="entry name" value="Cysteine proteinases"/>
    <property type="match status" value="1"/>
</dbReference>
<dbReference type="InterPro" id="IPR032485">
    <property type="entry name" value="LRP1-like_beta_prop"/>
</dbReference>
<name>A0A1S9HXX9_9CLOT</name>
<organism evidence="6 7">
    <name type="scientific">Clostridium tepidum</name>
    <dbReference type="NCBI Taxonomy" id="1962263"/>
    <lineage>
        <taxon>Bacteria</taxon>
        <taxon>Bacillati</taxon>
        <taxon>Bacillota</taxon>
        <taxon>Clostridia</taxon>
        <taxon>Eubacteriales</taxon>
        <taxon>Clostridiaceae</taxon>
        <taxon>Clostridium</taxon>
    </lineage>
</organism>
<dbReference type="InterPro" id="IPR014755">
    <property type="entry name" value="Cu-Rt/internalin_Ig-like"/>
</dbReference>
<reference evidence="6 7" key="1">
    <citation type="submission" date="2016-12" db="EMBL/GenBank/DDBJ databases">
        <title>Clostridium tepidum sp. nov., a close relative of Clostridium sporogenes and Clostridium botulinum Group I.</title>
        <authorList>
            <person name="Dobritsa A.P."/>
            <person name="Kutumbaka K.K."/>
            <person name="Werner K."/>
            <person name="Wiedmann M."/>
            <person name="Asmus A."/>
            <person name="Samadpour M."/>
        </authorList>
    </citation>
    <scope>NUCLEOTIDE SEQUENCE [LARGE SCALE GENOMIC DNA]</scope>
    <source>
        <strain evidence="6 7">IEH 97212</strain>
    </source>
</reference>
<dbReference type="InterPro" id="IPR038765">
    <property type="entry name" value="Papain-like_cys_pep_sf"/>
</dbReference>
<dbReference type="Pfam" id="PF13205">
    <property type="entry name" value="Big_5"/>
    <property type="match status" value="1"/>
</dbReference>
<evidence type="ECO:0000313" key="6">
    <source>
        <dbReference type="EMBL" id="OOO62855.1"/>
    </source>
</evidence>
<feature type="domain" description="SbsA Ig-like" evidence="4">
    <location>
        <begin position="414"/>
        <end position="502"/>
    </location>
</feature>
<proteinExistence type="predicted"/>
<evidence type="ECO:0000259" key="4">
    <source>
        <dbReference type="Pfam" id="PF13205"/>
    </source>
</evidence>
<dbReference type="InterPro" id="IPR002931">
    <property type="entry name" value="Transglutaminase-like"/>
</dbReference>